<evidence type="ECO:0000313" key="12">
    <source>
        <dbReference type="Proteomes" id="UP000018144"/>
    </source>
</evidence>
<feature type="compositionally biased region" description="Basic and acidic residues" evidence="9">
    <location>
        <begin position="110"/>
        <end position="133"/>
    </location>
</feature>
<evidence type="ECO:0000256" key="3">
    <source>
        <dbReference type="ARBA" id="ARBA00012759"/>
    </source>
</evidence>
<keyword evidence="5" id="KW-0833">Ubl conjugation pathway</keyword>
<dbReference type="GO" id="GO:0016579">
    <property type="term" value="P:protein deubiquitination"/>
    <property type="evidence" value="ECO:0007669"/>
    <property type="project" value="TreeGrafter"/>
</dbReference>
<dbReference type="AlphaFoldDB" id="U4L9B0"/>
<dbReference type="GO" id="GO:0006511">
    <property type="term" value="P:ubiquitin-dependent protein catabolic process"/>
    <property type="evidence" value="ECO:0007669"/>
    <property type="project" value="InterPro"/>
</dbReference>
<name>U4L9B0_PYROM</name>
<dbReference type="PANTHER" id="PTHR10589:SF16">
    <property type="entry name" value="UBIQUITIN CARBOXYL-TERMINAL HYDROLASE ISOZYME L5"/>
    <property type="match status" value="1"/>
</dbReference>
<keyword evidence="7" id="KW-0788">Thiol protease</keyword>
<evidence type="ECO:0000256" key="5">
    <source>
        <dbReference type="ARBA" id="ARBA00022786"/>
    </source>
</evidence>
<comment type="similarity">
    <text evidence="2 8">Belongs to the peptidase C12 family.</text>
</comment>
<evidence type="ECO:0000313" key="11">
    <source>
        <dbReference type="EMBL" id="CCX15582.1"/>
    </source>
</evidence>
<sequence length="379" mass="41162">MPPTRKQSNRTRSPPPTPRRTKRVKLSKPVPNTEETPAQTEVPEAPPAAHNEPDSIEQAADPETNKEKTDNEELPTVESIPEPTTDTTNTSFNVVVGNTQAEPTLTSTEDEQRKDEPKPEADEQKDEQKDKQPKPSAKAPQEPSLLRPLEFDDGLSSELSSLPDTPAPEPAPESKPESATAPAPTESKAESNVDSKPDPTSSPAWPGWCTIESEPAVFNHLLHSIGVSGAQVTELYSLDVSSLLALGRCYGIIFLFRYLPSSASYADLPCPPGIWFANQVTANACATLALLNIVFNSPVTLSPSIKAFKEFSADLTPPLRGLAVANNERIRDIHNGFGKKMEMVDADIELAEAAGTRLAKGAWKEEETEEGGRSILWRL</sequence>
<keyword evidence="6 11" id="KW-0378">Hydrolase</keyword>
<evidence type="ECO:0000256" key="6">
    <source>
        <dbReference type="ARBA" id="ARBA00022801"/>
    </source>
</evidence>
<evidence type="ECO:0000256" key="7">
    <source>
        <dbReference type="ARBA" id="ARBA00022807"/>
    </source>
</evidence>
<gene>
    <name evidence="11" type="ORF">PCON_01963</name>
</gene>
<keyword evidence="12" id="KW-1185">Reference proteome</keyword>
<keyword evidence="4" id="KW-0645">Protease</keyword>
<protein>
    <recommendedName>
        <fullName evidence="3">ubiquitinyl hydrolase 1</fullName>
        <ecNumber evidence="3">3.4.19.12</ecNumber>
    </recommendedName>
</protein>
<proteinExistence type="inferred from homology"/>
<accession>U4L9B0</accession>
<evidence type="ECO:0000256" key="1">
    <source>
        <dbReference type="ARBA" id="ARBA00000707"/>
    </source>
</evidence>
<evidence type="ECO:0000256" key="8">
    <source>
        <dbReference type="PROSITE-ProRule" id="PRU01393"/>
    </source>
</evidence>
<feature type="compositionally biased region" description="Polar residues" evidence="9">
    <location>
        <begin position="82"/>
        <end position="107"/>
    </location>
</feature>
<dbReference type="GO" id="GO:0005737">
    <property type="term" value="C:cytoplasm"/>
    <property type="evidence" value="ECO:0007669"/>
    <property type="project" value="TreeGrafter"/>
</dbReference>
<dbReference type="InterPro" id="IPR038765">
    <property type="entry name" value="Papain-like_cys_pep_sf"/>
</dbReference>
<dbReference type="EC" id="3.4.19.12" evidence="3"/>
<dbReference type="EMBL" id="HF936206">
    <property type="protein sequence ID" value="CCX15582.1"/>
    <property type="molecule type" value="Genomic_DNA"/>
</dbReference>
<evidence type="ECO:0000256" key="2">
    <source>
        <dbReference type="ARBA" id="ARBA00009326"/>
    </source>
</evidence>
<dbReference type="PROSITE" id="PS52048">
    <property type="entry name" value="UCH_DOMAIN"/>
    <property type="match status" value="1"/>
</dbReference>
<organism evidence="11 12">
    <name type="scientific">Pyronema omphalodes (strain CBS 100304)</name>
    <name type="common">Pyronema confluens</name>
    <dbReference type="NCBI Taxonomy" id="1076935"/>
    <lineage>
        <taxon>Eukaryota</taxon>
        <taxon>Fungi</taxon>
        <taxon>Dikarya</taxon>
        <taxon>Ascomycota</taxon>
        <taxon>Pezizomycotina</taxon>
        <taxon>Pezizomycetes</taxon>
        <taxon>Pezizales</taxon>
        <taxon>Pyronemataceae</taxon>
        <taxon>Pyronema</taxon>
    </lineage>
</organism>
<evidence type="ECO:0000256" key="4">
    <source>
        <dbReference type="ARBA" id="ARBA00022670"/>
    </source>
</evidence>
<dbReference type="Pfam" id="PF01088">
    <property type="entry name" value="Peptidase_C12"/>
    <property type="match status" value="1"/>
</dbReference>
<feature type="domain" description="UCH catalytic" evidence="10">
    <location>
        <begin position="207"/>
        <end position="379"/>
    </location>
</feature>
<dbReference type="SUPFAM" id="SSF54001">
    <property type="entry name" value="Cysteine proteinases"/>
    <property type="match status" value="1"/>
</dbReference>
<dbReference type="STRING" id="1076935.U4L9B0"/>
<feature type="region of interest" description="Disordered" evidence="9">
    <location>
        <begin position="1"/>
        <end position="206"/>
    </location>
</feature>
<feature type="compositionally biased region" description="Basic and acidic residues" evidence="9">
    <location>
        <begin position="187"/>
        <end position="197"/>
    </location>
</feature>
<dbReference type="Gene3D" id="3.40.532.10">
    <property type="entry name" value="Peptidase C12, ubiquitin carboxyl-terminal hydrolase"/>
    <property type="match status" value="1"/>
</dbReference>
<comment type="catalytic activity">
    <reaction evidence="1">
        <text>Thiol-dependent hydrolysis of ester, thioester, amide, peptide and isopeptide bonds formed by the C-terminal Gly of ubiquitin (a 76-residue protein attached to proteins as an intracellular targeting signal).</text>
        <dbReference type="EC" id="3.4.19.12"/>
    </reaction>
</comment>
<dbReference type="InterPro" id="IPR036959">
    <property type="entry name" value="Peptidase_C12_UCH_sf"/>
</dbReference>
<evidence type="ECO:0000259" key="10">
    <source>
        <dbReference type="PROSITE" id="PS52048"/>
    </source>
</evidence>
<comment type="caution">
    <text evidence="8">Lacks conserved residue(s) required for the propagation of feature annotation.</text>
</comment>
<dbReference type="Proteomes" id="UP000018144">
    <property type="component" value="Unassembled WGS sequence"/>
</dbReference>
<dbReference type="GO" id="GO:0004843">
    <property type="term" value="F:cysteine-type deubiquitinase activity"/>
    <property type="evidence" value="ECO:0007669"/>
    <property type="project" value="UniProtKB-EC"/>
</dbReference>
<feature type="compositionally biased region" description="Low complexity" evidence="9">
    <location>
        <begin position="177"/>
        <end position="186"/>
    </location>
</feature>
<dbReference type="PANTHER" id="PTHR10589">
    <property type="entry name" value="UBIQUITIN CARBOXYL-TERMINAL HYDROLASE"/>
    <property type="match status" value="1"/>
</dbReference>
<reference evidence="11 12" key="1">
    <citation type="journal article" date="2013" name="PLoS Genet.">
        <title>The genome and development-dependent transcriptomes of Pyronema confluens: a window into fungal evolution.</title>
        <authorList>
            <person name="Traeger S."/>
            <person name="Altegoer F."/>
            <person name="Freitag M."/>
            <person name="Gabaldon T."/>
            <person name="Kempken F."/>
            <person name="Kumar A."/>
            <person name="Marcet-Houben M."/>
            <person name="Poggeler S."/>
            <person name="Stajich J.E."/>
            <person name="Nowrousian M."/>
        </authorList>
    </citation>
    <scope>NUCLEOTIDE SEQUENCE [LARGE SCALE GENOMIC DNA]</scope>
    <source>
        <strain evidence="12">CBS 100304</strain>
        <tissue evidence="11">Vegetative mycelium</tissue>
    </source>
</reference>
<evidence type="ECO:0000256" key="9">
    <source>
        <dbReference type="SAM" id="MobiDB-lite"/>
    </source>
</evidence>
<dbReference type="eggNOG" id="KOG2778">
    <property type="taxonomic scope" value="Eukaryota"/>
</dbReference>
<dbReference type="InterPro" id="IPR001578">
    <property type="entry name" value="Peptidase_C12_UCH"/>
</dbReference>
<dbReference type="OrthoDB" id="1924260at2759"/>